<feature type="signal peptide" evidence="1">
    <location>
        <begin position="1"/>
        <end position="24"/>
    </location>
</feature>
<feature type="chain" id="PRO_5042088703" description="Tetratricopeptide repeat protein" evidence="1">
    <location>
        <begin position="25"/>
        <end position="246"/>
    </location>
</feature>
<name>A0AAE9ZXJ5_9BACT</name>
<protein>
    <recommendedName>
        <fullName evidence="4">Tetratricopeptide repeat protein</fullName>
    </recommendedName>
</protein>
<reference evidence="2" key="1">
    <citation type="submission" date="2023-03" db="EMBL/GenBank/DDBJ databases">
        <title>Lomoglobus Profundus gen. nov., sp. nov., a novel member of the phylum Verrucomicrobia, isolated from deep-marine sediment of South China Sea.</title>
        <authorList>
            <person name="Ahmad T."/>
            <person name="Ishaq S.E."/>
            <person name="Wang F."/>
        </authorList>
    </citation>
    <scope>NUCLEOTIDE SEQUENCE</scope>
    <source>
        <strain evidence="2">LMO-M01</strain>
    </source>
</reference>
<evidence type="ECO:0000256" key="1">
    <source>
        <dbReference type="SAM" id="SignalP"/>
    </source>
</evidence>
<keyword evidence="1" id="KW-0732">Signal</keyword>
<keyword evidence="3" id="KW-1185">Reference proteome</keyword>
<organism evidence="2 3">
    <name type="scientific">Synoicihabitans lomoniglobus</name>
    <dbReference type="NCBI Taxonomy" id="2909285"/>
    <lineage>
        <taxon>Bacteria</taxon>
        <taxon>Pseudomonadati</taxon>
        <taxon>Verrucomicrobiota</taxon>
        <taxon>Opitutia</taxon>
        <taxon>Opitutales</taxon>
        <taxon>Opitutaceae</taxon>
        <taxon>Synoicihabitans</taxon>
    </lineage>
</organism>
<evidence type="ECO:0000313" key="3">
    <source>
        <dbReference type="Proteomes" id="UP001218638"/>
    </source>
</evidence>
<dbReference type="Proteomes" id="UP001218638">
    <property type="component" value="Chromosome"/>
</dbReference>
<dbReference type="EMBL" id="CP119075">
    <property type="protein sequence ID" value="WED65366.1"/>
    <property type="molecule type" value="Genomic_DNA"/>
</dbReference>
<accession>A0AAE9ZXJ5</accession>
<gene>
    <name evidence="2" type="ORF">PXH66_00700</name>
</gene>
<dbReference type="SUPFAM" id="SSF48452">
    <property type="entry name" value="TPR-like"/>
    <property type="match status" value="1"/>
</dbReference>
<dbReference type="Gene3D" id="1.25.40.10">
    <property type="entry name" value="Tetratricopeptide repeat domain"/>
    <property type="match status" value="1"/>
</dbReference>
<dbReference type="RefSeq" id="WP_330929313.1">
    <property type="nucleotide sequence ID" value="NZ_CP119075.1"/>
</dbReference>
<dbReference type="InterPro" id="IPR011990">
    <property type="entry name" value="TPR-like_helical_dom_sf"/>
</dbReference>
<proteinExistence type="predicted"/>
<evidence type="ECO:0008006" key="4">
    <source>
        <dbReference type="Google" id="ProtNLM"/>
    </source>
</evidence>
<dbReference type="AlphaFoldDB" id="A0AAE9ZXJ5"/>
<dbReference type="KEGG" id="slom:PXH66_00700"/>
<evidence type="ECO:0000313" key="2">
    <source>
        <dbReference type="EMBL" id="WED65366.1"/>
    </source>
</evidence>
<sequence length="246" mass="28300">MQISFIPYIRTLGMVACLATLAHANDHAETLRHLGRAAAKEQFAGVLERRKGGEVWHGVTGNERFKKAADIYRATLAYIAKHEVDKAPDRETAAALSAIYTRMLWFAYQTSMDTYIKVDRNTLMEEAVRLNPHDPLTLFVSVSMKTFRDQPNADQIARDRIDRALELRPEFPEALMLQALYYRRMGDDKIAERNLSKFLACLDKFSPELVFYDTIYPAPNHHIAIGEDEILESRDYPLGDERFEMR</sequence>